<dbReference type="InterPro" id="IPR001610">
    <property type="entry name" value="PAC"/>
</dbReference>
<keyword evidence="10" id="KW-1185">Reference proteome</keyword>
<feature type="domain" description="Histidine kinase" evidence="5">
    <location>
        <begin position="280"/>
        <end position="505"/>
    </location>
</feature>
<dbReference type="InterPro" id="IPR005467">
    <property type="entry name" value="His_kinase_dom"/>
</dbReference>
<dbReference type="CDD" id="cd00156">
    <property type="entry name" value="REC"/>
    <property type="match status" value="1"/>
</dbReference>
<dbReference type="CDD" id="cd00082">
    <property type="entry name" value="HisKA"/>
    <property type="match status" value="1"/>
</dbReference>
<dbReference type="Pfam" id="PF02518">
    <property type="entry name" value="HATPase_c"/>
    <property type="match status" value="1"/>
</dbReference>
<dbReference type="PANTHER" id="PTHR43065:SF42">
    <property type="entry name" value="TWO-COMPONENT SENSOR PPRA"/>
    <property type="match status" value="1"/>
</dbReference>
<dbReference type="InterPro" id="IPR000700">
    <property type="entry name" value="PAS-assoc_C"/>
</dbReference>
<dbReference type="RefSeq" id="WP_316411985.1">
    <property type="nucleotide sequence ID" value="NZ_AP027080.1"/>
</dbReference>
<dbReference type="Gene3D" id="1.10.287.130">
    <property type="match status" value="1"/>
</dbReference>
<dbReference type="SMART" id="SM00086">
    <property type="entry name" value="PAC"/>
    <property type="match status" value="1"/>
</dbReference>
<evidence type="ECO:0000259" key="7">
    <source>
        <dbReference type="PROSITE" id="PS50112"/>
    </source>
</evidence>
<dbReference type="EC" id="2.7.13.3" evidence="2"/>
<evidence type="ECO:0000256" key="3">
    <source>
        <dbReference type="ARBA" id="ARBA00022553"/>
    </source>
</evidence>
<organism evidence="9 10">
    <name type="scientific">Mesoterricola silvestris</name>
    <dbReference type="NCBI Taxonomy" id="2927979"/>
    <lineage>
        <taxon>Bacteria</taxon>
        <taxon>Pseudomonadati</taxon>
        <taxon>Acidobacteriota</taxon>
        <taxon>Holophagae</taxon>
        <taxon>Holophagales</taxon>
        <taxon>Holophagaceae</taxon>
        <taxon>Mesoterricola</taxon>
    </lineage>
</organism>
<dbReference type="Gene3D" id="3.30.450.20">
    <property type="entry name" value="PAS domain"/>
    <property type="match status" value="2"/>
</dbReference>
<accession>A0AA48GL16</accession>
<feature type="modified residue" description="4-aspartylphosphate" evidence="4">
    <location>
        <position position="576"/>
    </location>
</feature>
<dbReference type="InterPro" id="IPR011006">
    <property type="entry name" value="CheY-like_superfamily"/>
</dbReference>
<evidence type="ECO:0000259" key="5">
    <source>
        <dbReference type="PROSITE" id="PS50109"/>
    </source>
</evidence>
<dbReference type="PROSITE" id="PS50113">
    <property type="entry name" value="PAC"/>
    <property type="match status" value="1"/>
</dbReference>
<dbReference type="KEGG" id="msil:METEAL_25060"/>
<dbReference type="AlphaFoldDB" id="A0AA48GL16"/>
<dbReference type="Pfam" id="PF13426">
    <property type="entry name" value="PAS_9"/>
    <property type="match status" value="1"/>
</dbReference>
<dbReference type="SUPFAM" id="SSF55785">
    <property type="entry name" value="PYP-like sensor domain (PAS domain)"/>
    <property type="match status" value="2"/>
</dbReference>
<evidence type="ECO:0000256" key="2">
    <source>
        <dbReference type="ARBA" id="ARBA00012438"/>
    </source>
</evidence>
<dbReference type="PROSITE" id="PS50109">
    <property type="entry name" value="HIS_KIN"/>
    <property type="match status" value="1"/>
</dbReference>
<dbReference type="InterPro" id="IPR003594">
    <property type="entry name" value="HATPase_dom"/>
</dbReference>
<dbReference type="InterPro" id="IPR036890">
    <property type="entry name" value="HATPase_C_sf"/>
</dbReference>
<gene>
    <name evidence="9" type="ORF">METEAL_25060</name>
</gene>
<dbReference type="SMART" id="SM00448">
    <property type="entry name" value="REC"/>
    <property type="match status" value="1"/>
</dbReference>
<dbReference type="PANTHER" id="PTHR43065">
    <property type="entry name" value="SENSOR HISTIDINE KINASE"/>
    <property type="match status" value="1"/>
</dbReference>
<dbReference type="SUPFAM" id="SSF55874">
    <property type="entry name" value="ATPase domain of HSP90 chaperone/DNA topoisomerase II/histidine kinase"/>
    <property type="match status" value="1"/>
</dbReference>
<dbReference type="InterPro" id="IPR036097">
    <property type="entry name" value="HisK_dim/P_sf"/>
</dbReference>
<dbReference type="InterPro" id="IPR004358">
    <property type="entry name" value="Sig_transdc_His_kin-like_C"/>
</dbReference>
<dbReference type="SMART" id="SM00091">
    <property type="entry name" value="PAS"/>
    <property type="match status" value="2"/>
</dbReference>
<dbReference type="Gene3D" id="3.40.50.2300">
    <property type="match status" value="1"/>
</dbReference>
<dbReference type="InterPro" id="IPR035965">
    <property type="entry name" value="PAS-like_dom_sf"/>
</dbReference>
<dbReference type="InterPro" id="IPR003661">
    <property type="entry name" value="HisK_dim/P_dom"/>
</dbReference>
<dbReference type="Proteomes" id="UP001238179">
    <property type="component" value="Chromosome"/>
</dbReference>
<dbReference type="Gene3D" id="3.30.565.10">
    <property type="entry name" value="Histidine kinase-like ATPase, C-terminal domain"/>
    <property type="match status" value="1"/>
</dbReference>
<dbReference type="SMART" id="SM00387">
    <property type="entry name" value="HATPase_c"/>
    <property type="match status" value="1"/>
</dbReference>
<feature type="domain" description="PAS" evidence="7">
    <location>
        <begin position="33"/>
        <end position="88"/>
    </location>
</feature>
<dbReference type="PROSITE" id="PS50110">
    <property type="entry name" value="RESPONSE_REGULATORY"/>
    <property type="match status" value="1"/>
</dbReference>
<dbReference type="EMBL" id="AP027080">
    <property type="protein sequence ID" value="BDU73332.1"/>
    <property type="molecule type" value="Genomic_DNA"/>
</dbReference>
<dbReference type="GO" id="GO:0000155">
    <property type="term" value="F:phosphorelay sensor kinase activity"/>
    <property type="evidence" value="ECO:0007669"/>
    <property type="project" value="InterPro"/>
</dbReference>
<dbReference type="Pfam" id="PF00072">
    <property type="entry name" value="Response_reg"/>
    <property type="match status" value="1"/>
</dbReference>
<dbReference type="InterPro" id="IPR001789">
    <property type="entry name" value="Sig_transdc_resp-reg_receiver"/>
</dbReference>
<name>A0AA48GL16_9BACT</name>
<keyword evidence="3 4" id="KW-0597">Phosphoprotein</keyword>
<reference evidence="10" key="1">
    <citation type="journal article" date="2023" name="Int. J. Syst. Evol. Microbiol.">
        <title>Mesoterricola silvestris gen. nov., sp. nov., Mesoterricola sediminis sp. nov., Geothrix oryzae sp. nov., Geothrix edaphica sp. nov., Geothrix rubra sp. nov., and Geothrix limicola sp. nov., six novel members of Acidobacteriota isolated from soils.</title>
        <authorList>
            <person name="Itoh H."/>
            <person name="Sugisawa Y."/>
            <person name="Mise K."/>
            <person name="Xu Z."/>
            <person name="Kuniyasu M."/>
            <person name="Ushijima N."/>
            <person name="Kawano K."/>
            <person name="Kobayashi E."/>
            <person name="Shiratori Y."/>
            <person name="Masuda Y."/>
            <person name="Senoo K."/>
        </authorList>
    </citation>
    <scope>NUCLEOTIDE SEQUENCE [LARGE SCALE GENOMIC DNA]</scope>
    <source>
        <strain evidence="10">W79</strain>
    </source>
</reference>
<proteinExistence type="predicted"/>
<evidence type="ECO:0000259" key="8">
    <source>
        <dbReference type="PROSITE" id="PS50113"/>
    </source>
</evidence>
<dbReference type="SUPFAM" id="SSF52172">
    <property type="entry name" value="CheY-like"/>
    <property type="match status" value="1"/>
</dbReference>
<comment type="catalytic activity">
    <reaction evidence="1">
        <text>ATP + protein L-histidine = ADP + protein N-phospho-L-histidine.</text>
        <dbReference type="EC" id="2.7.13.3"/>
    </reaction>
</comment>
<dbReference type="PRINTS" id="PR00344">
    <property type="entry name" value="BCTRLSENSOR"/>
</dbReference>
<evidence type="ECO:0000259" key="6">
    <source>
        <dbReference type="PROSITE" id="PS50110"/>
    </source>
</evidence>
<sequence length="645" mass="70204">MSLPEPCPREPAAPQDGAGSLFDWVMAQNQDVFFSLGPDGAFQAVGTGCQGLWGYSPRELLGRPFLDLVDPLDLPHVRHVMDTTRMNGSLAPQRSRFLHRGGASVTLVWRLAVSEGSRLYYGLARPFVQREGTDARLGAAVHELEVFKNALDEHAIVAITDAFGRITYVNEKFCAISKYPREELLGKDHRVINSGHHPKAFFTDLWRTIRGGKVWKGEIRNRAKDGTFYWVDTTIVPYLDDQGVPFQFVAIRADITQRKAGEEAIRQSQKLESLGVLAGGIAHDFNNLLTTILGNCNLASMVLDPGSPATPYLDQVEKASLRAADLTRQMLAYAGKGRIMILAVNLNYLVQEMTELLSVSISKKASIRLELAPTLPEIMADPAQMQQLVMNLVTNASEALGEEGGTITLRTGEQWLDSVYLTTLIPAIPIPPGRYVVLEVSDTGCGMTRDVIDLIFDPFFTTKFTGRGLGLSALMGILKSHGGSIKVYSEPGQGTSMKLFLPVVATEASPAPEEPAPGTQAFRGTVLIVDDEAPARAVACALARALGLQVIEAADGAEAVGLFRERRDELSLVIMDLTMPRMDGREAFRHMAAEDATIPVVLTSGYNETFAVGDFAGGDLAGFLPKPYNRSQFENAVRVALEAGR</sequence>
<protein>
    <recommendedName>
        <fullName evidence="2">histidine kinase</fullName>
        <ecNumber evidence="2">2.7.13.3</ecNumber>
    </recommendedName>
</protein>
<feature type="domain" description="PAS" evidence="7">
    <location>
        <begin position="157"/>
        <end position="199"/>
    </location>
</feature>
<evidence type="ECO:0000313" key="10">
    <source>
        <dbReference type="Proteomes" id="UP001238179"/>
    </source>
</evidence>
<evidence type="ECO:0000256" key="1">
    <source>
        <dbReference type="ARBA" id="ARBA00000085"/>
    </source>
</evidence>
<dbReference type="SMART" id="SM00388">
    <property type="entry name" value="HisKA"/>
    <property type="match status" value="1"/>
</dbReference>
<dbReference type="SUPFAM" id="SSF47384">
    <property type="entry name" value="Homodimeric domain of signal transducing histidine kinase"/>
    <property type="match status" value="1"/>
</dbReference>
<dbReference type="InterPro" id="IPR000014">
    <property type="entry name" value="PAS"/>
</dbReference>
<dbReference type="NCBIfam" id="TIGR00229">
    <property type="entry name" value="sensory_box"/>
    <property type="match status" value="2"/>
</dbReference>
<feature type="domain" description="Response regulatory" evidence="6">
    <location>
        <begin position="525"/>
        <end position="641"/>
    </location>
</feature>
<feature type="domain" description="PAC" evidence="8">
    <location>
        <begin position="215"/>
        <end position="267"/>
    </location>
</feature>
<dbReference type="PROSITE" id="PS50112">
    <property type="entry name" value="PAS"/>
    <property type="match status" value="2"/>
</dbReference>
<dbReference type="CDD" id="cd00130">
    <property type="entry name" value="PAS"/>
    <property type="match status" value="2"/>
</dbReference>
<evidence type="ECO:0000313" key="9">
    <source>
        <dbReference type="EMBL" id="BDU73332.1"/>
    </source>
</evidence>
<evidence type="ECO:0000256" key="4">
    <source>
        <dbReference type="PROSITE-ProRule" id="PRU00169"/>
    </source>
</evidence>